<dbReference type="RefSeq" id="WP_147146923.1">
    <property type="nucleotide sequence ID" value="NZ_BJXN01000007.1"/>
</dbReference>
<dbReference type="Gene3D" id="3.40.630.30">
    <property type="match status" value="1"/>
</dbReference>
<dbReference type="InterPro" id="IPR000182">
    <property type="entry name" value="GNAT_dom"/>
</dbReference>
<dbReference type="InterPro" id="IPR016181">
    <property type="entry name" value="Acyl_CoA_acyltransferase"/>
</dbReference>
<sequence length="189" mass="21508">MRLPRELETERLRLRAPRPDDQGFLEGLFSDPGVVRFLSFEPVTEPERIRAMLSAFTAAWARHGGDLSVEKQGFLYLLERRSDRATLGTLGVRKETYGYELSYALARSAWGHGYMPEAVRAVADWLLAHGAWRVFATCHVDNTGSQRVLEKAGFEREGRMRRYFTFPNLGPEPADGYLYAKVTPARRSP</sequence>
<dbReference type="GO" id="GO:0016747">
    <property type="term" value="F:acyltransferase activity, transferring groups other than amino-acyl groups"/>
    <property type="evidence" value="ECO:0007669"/>
    <property type="project" value="InterPro"/>
</dbReference>
<accession>A0A511RJG1</accession>
<proteinExistence type="predicted"/>
<dbReference type="SUPFAM" id="SSF55729">
    <property type="entry name" value="Acyl-CoA N-acyltransferases (Nat)"/>
    <property type="match status" value="1"/>
</dbReference>
<dbReference type="OrthoDB" id="9811523at2"/>
<keyword evidence="2" id="KW-0808">Transferase</keyword>
<dbReference type="InterPro" id="IPR051531">
    <property type="entry name" value="N-acetyltransferase"/>
</dbReference>
<organism evidence="2 3">
    <name type="scientific">Oceanithermus desulfurans NBRC 100063</name>
    <dbReference type="NCBI Taxonomy" id="1227550"/>
    <lineage>
        <taxon>Bacteria</taxon>
        <taxon>Thermotogati</taxon>
        <taxon>Deinococcota</taxon>
        <taxon>Deinococci</taxon>
        <taxon>Thermales</taxon>
        <taxon>Thermaceae</taxon>
        <taxon>Oceanithermus</taxon>
    </lineage>
</organism>
<name>A0A511RJG1_9DEIN</name>
<evidence type="ECO:0000313" key="3">
    <source>
        <dbReference type="Proteomes" id="UP000321827"/>
    </source>
</evidence>
<protein>
    <submittedName>
        <fullName evidence="2">Alanine acetyltransferase</fullName>
    </submittedName>
</protein>
<dbReference type="EMBL" id="BJXN01000007">
    <property type="protein sequence ID" value="GEM89788.1"/>
    <property type="molecule type" value="Genomic_DNA"/>
</dbReference>
<gene>
    <name evidence="2" type="ORF">ODE01S_12220</name>
</gene>
<comment type="caution">
    <text evidence="2">The sequence shown here is derived from an EMBL/GenBank/DDBJ whole genome shotgun (WGS) entry which is preliminary data.</text>
</comment>
<dbReference type="Pfam" id="PF13302">
    <property type="entry name" value="Acetyltransf_3"/>
    <property type="match status" value="1"/>
</dbReference>
<evidence type="ECO:0000259" key="1">
    <source>
        <dbReference type="PROSITE" id="PS51186"/>
    </source>
</evidence>
<evidence type="ECO:0000313" key="2">
    <source>
        <dbReference type="EMBL" id="GEM89788.1"/>
    </source>
</evidence>
<dbReference type="PROSITE" id="PS51186">
    <property type="entry name" value="GNAT"/>
    <property type="match status" value="1"/>
</dbReference>
<reference evidence="2 3" key="1">
    <citation type="submission" date="2019-07" db="EMBL/GenBank/DDBJ databases">
        <title>Whole genome shotgun sequence of Oceanithermus desulfurans NBRC 100063.</title>
        <authorList>
            <person name="Hosoyama A."/>
            <person name="Uohara A."/>
            <person name="Ohji S."/>
            <person name="Ichikawa N."/>
        </authorList>
    </citation>
    <scope>NUCLEOTIDE SEQUENCE [LARGE SCALE GENOMIC DNA]</scope>
    <source>
        <strain evidence="2 3">NBRC 100063</strain>
    </source>
</reference>
<dbReference type="Proteomes" id="UP000321827">
    <property type="component" value="Unassembled WGS sequence"/>
</dbReference>
<dbReference type="PANTHER" id="PTHR43792">
    <property type="entry name" value="GNAT FAMILY, PUTATIVE (AFU_ORTHOLOGUE AFUA_3G00765)-RELATED-RELATED"/>
    <property type="match status" value="1"/>
</dbReference>
<dbReference type="AlphaFoldDB" id="A0A511RJG1"/>
<feature type="domain" description="N-acetyltransferase" evidence="1">
    <location>
        <begin position="35"/>
        <end position="184"/>
    </location>
</feature>